<proteinExistence type="predicted"/>
<dbReference type="AlphaFoldDB" id="X6NGX1"/>
<evidence type="ECO:0000256" key="1">
    <source>
        <dbReference type="SAM" id="MobiDB-lite"/>
    </source>
</evidence>
<reference evidence="2 3" key="1">
    <citation type="journal article" date="2013" name="Curr. Biol.">
        <title>The Genome of the Foraminiferan Reticulomyxa filosa.</title>
        <authorList>
            <person name="Glockner G."/>
            <person name="Hulsmann N."/>
            <person name="Schleicher M."/>
            <person name="Noegel A.A."/>
            <person name="Eichinger L."/>
            <person name="Gallinger C."/>
            <person name="Pawlowski J."/>
            <person name="Sierra R."/>
            <person name="Euteneuer U."/>
            <person name="Pillet L."/>
            <person name="Moustafa A."/>
            <person name="Platzer M."/>
            <person name="Groth M."/>
            <person name="Szafranski K."/>
            <person name="Schliwa M."/>
        </authorList>
    </citation>
    <scope>NUCLEOTIDE SEQUENCE [LARGE SCALE GENOMIC DNA]</scope>
</reference>
<evidence type="ECO:0000313" key="3">
    <source>
        <dbReference type="Proteomes" id="UP000023152"/>
    </source>
</evidence>
<dbReference type="EMBL" id="ASPP01008721">
    <property type="protein sequence ID" value="ETO25153.1"/>
    <property type="molecule type" value="Genomic_DNA"/>
</dbReference>
<sequence length="191" mass="21996">MFLFTLWNRRRKDGVQTDSKTEEPILGVSSFAEFVRLFVLCVVGCTQKIANAIAHIIQQLVHRYVVEYMDPESVSDLGGEFDELYPIPPIDLPERLKYISADATDEQEEERQGQKEEETAAEEEKKEERHNGQMQYKNQAPTADIVATNTPQPPLLLRIMCFLFRVLHGREAHLPVPFPKKKKKKKNVLCV</sequence>
<feature type="compositionally biased region" description="Basic and acidic residues" evidence="1">
    <location>
        <begin position="110"/>
        <end position="131"/>
    </location>
</feature>
<gene>
    <name evidence="2" type="ORF">RFI_11990</name>
</gene>
<organism evidence="2 3">
    <name type="scientific">Reticulomyxa filosa</name>
    <dbReference type="NCBI Taxonomy" id="46433"/>
    <lineage>
        <taxon>Eukaryota</taxon>
        <taxon>Sar</taxon>
        <taxon>Rhizaria</taxon>
        <taxon>Retaria</taxon>
        <taxon>Foraminifera</taxon>
        <taxon>Monothalamids</taxon>
        <taxon>Reticulomyxidae</taxon>
        <taxon>Reticulomyxa</taxon>
    </lineage>
</organism>
<evidence type="ECO:0000313" key="2">
    <source>
        <dbReference type="EMBL" id="ETO25153.1"/>
    </source>
</evidence>
<name>X6NGX1_RETFI</name>
<dbReference type="Proteomes" id="UP000023152">
    <property type="component" value="Unassembled WGS sequence"/>
</dbReference>
<feature type="compositionally biased region" description="Polar residues" evidence="1">
    <location>
        <begin position="132"/>
        <end position="141"/>
    </location>
</feature>
<comment type="caution">
    <text evidence="2">The sequence shown here is derived from an EMBL/GenBank/DDBJ whole genome shotgun (WGS) entry which is preliminary data.</text>
</comment>
<accession>X6NGX1</accession>
<protein>
    <submittedName>
        <fullName evidence="2">Uncharacterized protein</fullName>
    </submittedName>
</protein>
<feature type="region of interest" description="Disordered" evidence="1">
    <location>
        <begin position="103"/>
        <end position="145"/>
    </location>
</feature>
<keyword evidence="3" id="KW-1185">Reference proteome</keyword>